<evidence type="ECO:0000313" key="3">
    <source>
        <dbReference type="Proteomes" id="UP000663828"/>
    </source>
</evidence>
<dbReference type="Proteomes" id="UP000663828">
    <property type="component" value="Unassembled WGS sequence"/>
</dbReference>
<sequence length="164" mass="18843">MNIVNWYLYNNYRHIVAKRTVIMKIIQVTLIVAVFIPAILCSRFSQELLRELLMEERAIAQATSSCNWITYDLDKSVDYNNIAYKCDSVTLVGGYCILKWSDAVKLCSSDPKCDGLSLTTNRNWHNAYDKDNEPAVHLYTAGSGQASTNKEWYALKKNCWHFNT</sequence>
<gene>
    <name evidence="2" type="ORF">XAT740_LOCUS2441</name>
</gene>
<protein>
    <submittedName>
        <fullName evidence="2">Uncharacterized protein</fullName>
    </submittedName>
</protein>
<keyword evidence="1" id="KW-1133">Transmembrane helix</keyword>
<comment type="caution">
    <text evidence="2">The sequence shown here is derived from an EMBL/GenBank/DDBJ whole genome shotgun (WGS) entry which is preliminary data.</text>
</comment>
<accession>A0A813S4Z4</accession>
<evidence type="ECO:0000256" key="1">
    <source>
        <dbReference type="SAM" id="Phobius"/>
    </source>
</evidence>
<keyword evidence="1" id="KW-0472">Membrane</keyword>
<name>A0A813S4Z4_ADIRI</name>
<keyword evidence="1" id="KW-0812">Transmembrane</keyword>
<keyword evidence="3" id="KW-1185">Reference proteome</keyword>
<proteinExistence type="predicted"/>
<evidence type="ECO:0000313" key="2">
    <source>
        <dbReference type="EMBL" id="CAF0790186.1"/>
    </source>
</evidence>
<dbReference type="EMBL" id="CAJNOR010000084">
    <property type="protein sequence ID" value="CAF0790186.1"/>
    <property type="molecule type" value="Genomic_DNA"/>
</dbReference>
<reference evidence="2" key="1">
    <citation type="submission" date="2021-02" db="EMBL/GenBank/DDBJ databases">
        <authorList>
            <person name="Nowell W R."/>
        </authorList>
    </citation>
    <scope>NUCLEOTIDE SEQUENCE</scope>
</reference>
<feature type="transmembrane region" description="Helical" evidence="1">
    <location>
        <begin position="21"/>
        <end position="40"/>
    </location>
</feature>
<organism evidence="2 3">
    <name type="scientific">Adineta ricciae</name>
    <name type="common">Rotifer</name>
    <dbReference type="NCBI Taxonomy" id="249248"/>
    <lineage>
        <taxon>Eukaryota</taxon>
        <taxon>Metazoa</taxon>
        <taxon>Spiralia</taxon>
        <taxon>Gnathifera</taxon>
        <taxon>Rotifera</taxon>
        <taxon>Eurotatoria</taxon>
        <taxon>Bdelloidea</taxon>
        <taxon>Adinetida</taxon>
        <taxon>Adinetidae</taxon>
        <taxon>Adineta</taxon>
    </lineage>
</organism>
<dbReference type="AlphaFoldDB" id="A0A813S4Z4"/>